<gene>
    <name evidence="3" type="ORF">SSE37_10577</name>
</gene>
<dbReference type="EMBL" id="AAYA01000019">
    <property type="protein sequence ID" value="EBA06051.1"/>
    <property type="molecule type" value="Genomic_DNA"/>
</dbReference>
<proteinExistence type="predicted"/>
<keyword evidence="2" id="KW-0472">Membrane</keyword>
<keyword evidence="2" id="KW-1133">Transmembrane helix</keyword>
<reference evidence="3 4" key="1">
    <citation type="submission" date="2006-06" db="EMBL/GenBank/DDBJ databases">
        <authorList>
            <person name="Moran M.A."/>
            <person name="Ferriera S."/>
            <person name="Johnson J."/>
            <person name="Kravitz S."/>
            <person name="Beeson K."/>
            <person name="Sutton G."/>
            <person name="Rogers Y.-H."/>
            <person name="Friedman R."/>
            <person name="Frazier M."/>
            <person name="Venter J.C."/>
        </authorList>
    </citation>
    <scope>NUCLEOTIDE SEQUENCE [LARGE SCALE GENOMIC DNA]</scope>
    <source>
        <strain evidence="3 4">E-37</strain>
    </source>
</reference>
<keyword evidence="4" id="KW-1185">Reference proteome</keyword>
<evidence type="ECO:0000313" key="3">
    <source>
        <dbReference type="EMBL" id="EBA06051.1"/>
    </source>
</evidence>
<dbReference type="Proteomes" id="UP000005713">
    <property type="component" value="Unassembled WGS sequence"/>
</dbReference>
<name>A3K9U8_SAGS3</name>
<dbReference type="AlphaFoldDB" id="A3K9U8"/>
<evidence type="ECO:0000256" key="1">
    <source>
        <dbReference type="SAM" id="MobiDB-lite"/>
    </source>
</evidence>
<evidence type="ECO:0000313" key="4">
    <source>
        <dbReference type="Proteomes" id="UP000005713"/>
    </source>
</evidence>
<protein>
    <submittedName>
        <fullName evidence="3">Uncharacterized protein</fullName>
    </submittedName>
</protein>
<keyword evidence="2" id="KW-0812">Transmembrane</keyword>
<dbReference type="RefSeq" id="WP_005863228.1">
    <property type="nucleotide sequence ID" value="NZ_AAYA01000019.1"/>
</dbReference>
<comment type="caution">
    <text evidence="3">The sequence shown here is derived from an EMBL/GenBank/DDBJ whole genome shotgun (WGS) entry which is preliminary data.</text>
</comment>
<organism evidence="3 4">
    <name type="scientific">Sagittula stellata (strain ATCC 700073 / DSM 11524 / E-37)</name>
    <dbReference type="NCBI Taxonomy" id="388399"/>
    <lineage>
        <taxon>Bacteria</taxon>
        <taxon>Pseudomonadati</taxon>
        <taxon>Pseudomonadota</taxon>
        <taxon>Alphaproteobacteria</taxon>
        <taxon>Rhodobacterales</taxon>
        <taxon>Roseobacteraceae</taxon>
        <taxon>Sagittula</taxon>
    </lineage>
</organism>
<evidence type="ECO:0000256" key="2">
    <source>
        <dbReference type="SAM" id="Phobius"/>
    </source>
</evidence>
<feature type="region of interest" description="Disordered" evidence="1">
    <location>
        <begin position="1"/>
        <end position="34"/>
    </location>
</feature>
<sequence>MTSGPGPEDGPSEGRQRRASETWPPTSLDGTEYRYTAPMPRRMPQFVERQTFRRRRMVDAACGLPFLGLALWWLPLLWRGADEPVSTSQALIYIFSVWVALPVATGLLIFAIRRNSAPDRPEARR</sequence>
<feature type="transmembrane region" description="Helical" evidence="2">
    <location>
        <begin position="90"/>
        <end position="112"/>
    </location>
</feature>
<feature type="transmembrane region" description="Helical" evidence="2">
    <location>
        <begin position="58"/>
        <end position="78"/>
    </location>
</feature>
<accession>A3K9U8</accession>